<dbReference type="PANTHER" id="PTHR33223">
    <property type="entry name" value="CCHC-TYPE DOMAIN-CONTAINING PROTEIN"/>
    <property type="match status" value="1"/>
</dbReference>
<feature type="compositionally biased region" description="Basic and acidic residues" evidence="1">
    <location>
        <begin position="323"/>
        <end position="338"/>
    </location>
</feature>
<reference evidence="4" key="2">
    <citation type="submission" date="2025-08" db="UniProtKB">
        <authorList>
            <consortium name="RefSeq"/>
        </authorList>
    </citation>
    <scope>IDENTIFICATION</scope>
</reference>
<reference evidence="3" key="1">
    <citation type="journal article" date="2012" name="Nat. Commun.">
        <title>The genome of Prunus mume.</title>
        <authorList>
            <person name="Zhang Q."/>
            <person name="Chen W."/>
            <person name="Sun L."/>
            <person name="Zhao F."/>
            <person name="Huang B."/>
            <person name="Yang W."/>
            <person name="Tao Y."/>
            <person name="Wang J."/>
            <person name="Yuan Z."/>
            <person name="Fan G."/>
            <person name="Xing Z."/>
            <person name="Han C."/>
            <person name="Pan H."/>
            <person name="Zhong X."/>
            <person name="Shi W."/>
            <person name="Liang X."/>
            <person name="Du D."/>
            <person name="Sun F."/>
            <person name="Xu Z."/>
            <person name="Hao R."/>
            <person name="Lv T."/>
            <person name="Lv Y."/>
            <person name="Zheng Z."/>
            <person name="Sun M."/>
            <person name="Luo L."/>
            <person name="Cai M."/>
            <person name="Gao Y."/>
            <person name="Wang J."/>
            <person name="Yin Y."/>
            <person name="Xu X."/>
            <person name="Cheng T."/>
            <person name="Wang J."/>
        </authorList>
    </citation>
    <scope>NUCLEOTIDE SEQUENCE [LARGE SCALE GENOMIC DNA]</scope>
</reference>
<evidence type="ECO:0000256" key="1">
    <source>
        <dbReference type="SAM" id="MobiDB-lite"/>
    </source>
</evidence>
<dbReference type="RefSeq" id="XP_008245197.1">
    <property type="nucleotide sequence ID" value="XM_008246975.1"/>
</dbReference>
<dbReference type="InterPro" id="IPR005162">
    <property type="entry name" value="Retrotrans_gag_dom"/>
</dbReference>
<proteinExistence type="predicted"/>
<feature type="compositionally biased region" description="Basic residues" evidence="1">
    <location>
        <begin position="313"/>
        <end position="322"/>
    </location>
</feature>
<sequence>MKVLGDKSPLRRVQGLDSALESDDEYVPTRGTESSYRSEAPPEYLKARPPSPRRTSEDFSSEDVPSRDPAICLLLQRVQKMEDDRTRSQVPDWGKLRSGPFTERIKKSRPDRKVQPLRIPFYTGVDPLTHLHSFQSAVGCKGLSDDGQCLLFPSSLTGAALNWFYRLEPGTVDSFDKLKQIFLNHFMIQTDRLYSVDDLYTIRQREDEPLREYTARFSHEYSRCTETDDRAAYGAFKSGLRSSHFRYLVHSSNWRTYDELMKQAAVHAKAEYFNSKPGPSARKEESATKSYPGRTDDSSVGHKRKDDRDSRHGNSKKGRGKYGRNDHRAPLPNHDRGQEVFTLLNTTYETVLMNEHDQIPKPTNRKPNRQDNRDIGKFCRYHQQNSHNTEDCISLRKIVERLIREGKLDQYLARPPQAPAPNVNRQINMISTISGGPTLAGPSNRSMKQYVHAAHCPQVFGIEDDRCRKVPKVGWEPITFCEEEEGIIYPHDDPMIIRAEIADYDVGRVLIDTGSSVNVIFVDAFKGLGIADSMVNRQITPLLSFSGDLVQPVGSISLPIAFGVAPRKTITYDQFLIVDCTTLS</sequence>
<organism evidence="3 4">
    <name type="scientific">Prunus mume</name>
    <name type="common">Japanese apricot</name>
    <name type="synonym">Armeniaca mume</name>
    <dbReference type="NCBI Taxonomy" id="102107"/>
    <lineage>
        <taxon>Eukaryota</taxon>
        <taxon>Viridiplantae</taxon>
        <taxon>Streptophyta</taxon>
        <taxon>Embryophyta</taxon>
        <taxon>Tracheophyta</taxon>
        <taxon>Spermatophyta</taxon>
        <taxon>Magnoliopsida</taxon>
        <taxon>eudicotyledons</taxon>
        <taxon>Gunneridae</taxon>
        <taxon>Pentapetalae</taxon>
        <taxon>rosids</taxon>
        <taxon>fabids</taxon>
        <taxon>Rosales</taxon>
        <taxon>Rosaceae</taxon>
        <taxon>Amygdaloideae</taxon>
        <taxon>Amygdaleae</taxon>
        <taxon>Prunus</taxon>
    </lineage>
</organism>
<feature type="region of interest" description="Disordered" evidence="1">
    <location>
        <begin position="1"/>
        <end position="65"/>
    </location>
</feature>
<feature type="compositionally biased region" description="Basic and acidic residues" evidence="1">
    <location>
        <begin position="294"/>
        <end position="312"/>
    </location>
</feature>
<dbReference type="CDD" id="cd00303">
    <property type="entry name" value="retropepsin_like"/>
    <property type="match status" value="1"/>
</dbReference>
<evidence type="ECO:0000259" key="2">
    <source>
        <dbReference type="Pfam" id="PF03732"/>
    </source>
</evidence>
<evidence type="ECO:0000313" key="3">
    <source>
        <dbReference type="Proteomes" id="UP000694861"/>
    </source>
</evidence>
<name>A0ABM0PVL7_PRUMU</name>
<dbReference type="GeneID" id="103343310"/>
<protein>
    <submittedName>
        <fullName evidence="4">Uncharacterized protein LOC103343310</fullName>
    </submittedName>
</protein>
<dbReference type="PANTHER" id="PTHR33223:SF10">
    <property type="entry name" value="AMINOTRANSFERASE-LIKE PLANT MOBILE DOMAIN-CONTAINING PROTEIN"/>
    <property type="match status" value="1"/>
</dbReference>
<dbReference type="Pfam" id="PF03732">
    <property type="entry name" value="Retrotrans_gag"/>
    <property type="match status" value="1"/>
</dbReference>
<gene>
    <name evidence="4" type="primary">LOC103343310</name>
</gene>
<dbReference type="Proteomes" id="UP000694861">
    <property type="component" value="Unplaced"/>
</dbReference>
<feature type="domain" description="Retrotransposon gag" evidence="2">
    <location>
        <begin position="151"/>
        <end position="241"/>
    </location>
</feature>
<feature type="region of interest" description="Disordered" evidence="1">
    <location>
        <begin position="272"/>
        <end position="338"/>
    </location>
</feature>
<accession>A0ABM0PVL7</accession>
<keyword evidence="3" id="KW-1185">Reference proteome</keyword>
<evidence type="ECO:0000313" key="4">
    <source>
        <dbReference type="RefSeq" id="XP_008245197.1"/>
    </source>
</evidence>